<evidence type="ECO:0000313" key="1">
    <source>
        <dbReference type="EMBL" id="KAH0215678.1"/>
    </source>
</evidence>
<reference evidence="1" key="2">
    <citation type="submission" date="2021-08" db="EMBL/GenBank/DDBJ databases">
        <authorList>
            <person name="Gostincar C."/>
            <person name="Sun X."/>
            <person name="Song Z."/>
            <person name="Gunde-Cimerman N."/>
        </authorList>
    </citation>
    <scope>NUCLEOTIDE SEQUENCE</scope>
    <source>
        <strain evidence="1">EXF-8016</strain>
    </source>
</reference>
<feature type="non-terminal residue" evidence="1">
    <location>
        <position position="1"/>
    </location>
</feature>
<dbReference type="AlphaFoldDB" id="A0A9P8GAR1"/>
<dbReference type="EMBL" id="JAHFYH010000070">
    <property type="protein sequence ID" value="KAH0215678.1"/>
    <property type="molecule type" value="Genomic_DNA"/>
</dbReference>
<dbReference type="OrthoDB" id="3872360at2759"/>
<dbReference type="Proteomes" id="UP000767238">
    <property type="component" value="Unassembled WGS sequence"/>
</dbReference>
<reference evidence="1" key="1">
    <citation type="journal article" date="2021" name="J Fungi (Basel)">
        <title>Virulence traits and population genomics of the black yeast Aureobasidium melanogenum.</title>
        <authorList>
            <person name="Cernosa A."/>
            <person name="Sun X."/>
            <person name="Gostincar C."/>
            <person name="Fang C."/>
            <person name="Gunde-Cimerman N."/>
            <person name="Song Z."/>
        </authorList>
    </citation>
    <scope>NUCLEOTIDE SEQUENCE</scope>
    <source>
        <strain evidence="1">EXF-8016</strain>
    </source>
</reference>
<gene>
    <name evidence="1" type="ORF">KCV03_g7907</name>
</gene>
<organism evidence="1 2">
    <name type="scientific">Aureobasidium melanogenum</name>
    <name type="common">Aureobasidium pullulans var. melanogenum</name>
    <dbReference type="NCBI Taxonomy" id="46634"/>
    <lineage>
        <taxon>Eukaryota</taxon>
        <taxon>Fungi</taxon>
        <taxon>Dikarya</taxon>
        <taxon>Ascomycota</taxon>
        <taxon>Pezizomycotina</taxon>
        <taxon>Dothideomycetes</taxon>
        <taxon>Dothideomycetidae</taxon>
        <taxon>Dothideales</taxon>
        <taxon>Saccotheciaceae</taxon>
        <taxon>Aureobasidium</taxon>
    </lineage>
</organism>
<name>A0A9P8GAR1_AURME</name>
<evidence type="ECO:0000313" key="2">
    <source>
        <dbReference type="Proteomes" id="UP000767238"/>
    </source>
</evidence>
<protein>
    <submittedName>
        <fullName evidence="1">Uncharacterized protein</fullName>
    </submittedName>
</protein>
<comment type="caution">
    <text evidence="1">The sequence shown here is derived from an EMBL/GenBank/DDBJ whole genome shotgun (WGS) entry which is preliminary data.</text>
</comment>
<sequence>MPPTTRSLTKKATLIDTRHIVSWICAVTGETFFYERFHVYDEEGEVLFVQLRMNEQGELVPWTNDEGDENQDLKMAEDDSVEEGEVDPDFTPEANPTADEDHVGVQRLAQEVLMAPKQRYAPARCGQTSKVNKNTPLPANFVSGVPLPAALVAGMADYMTDLVQHESLLDLVVSPLLEEVLRSTSQSSLSSMLRNFRVTDLSEINGAGAHAMEKEAYDSVRPSKVINSVIDSLECRLHERFPRASDYQIAKPSLEWFLTIDGRVATAFESLRITDLWIEQLSLISALSKYSIFSIIPNYLITRACRVVATIMQVCGEVSLQKGRNPPTPITEEEFDAGTFARPYQLVVVPDDDMDPLVWMDAYTVAHDTGVKLSTPSINITYPGDEYQYLANADVVFASIDRIKKLVGTRAISLSCVNRIIVDEPLYINKATWYTLGMLLRHPEMYPKVAIVFSGRAASLDEDVVKKIRDFATHHLPYLHEHNDESRAEAQAEWEDYEATI</sequence>
<proteinExistence type="predicted"/>
<accession>A0A9P8GAR1</accession>